<evidence type="ECO:0000313" key="3">
    <source>
        <dbReference type="Proteomes" id="UP001054837"/>
    </source>
</evidence>
<evidence type="ECO:0000313" key="2">
    <source>
        <dbReference type="EMBL" id="GIX87596.1"/>
    </source>
</evidence>
<gene>
    <name evidence="2" type="ORF">CDAR_212211</name>
</gene>
<keyword evidence="3" id="KW-1185">Reference proteome</keyword>
<keyword evidence="1" id="KW-0812">Transmembrane</keyword>
<protein>
    <submittedName>
        <fullName evidence="2">Uncharacterized protein</fullName>
    </submittedName>
</protein>
<sequence length="104" mass="11513">MIGGWGESVERMFTRTFSKIAFSYSLSEKNIESPTMAGGLFSINKAFFERLNGGFGFGEVKTWSFPSNRFVVSFGDGKMVNSRILKAIIMFVSIVYATIAPVGF</sequence>
<dbReference type="AlphaFoldDB" id="A0AAV4NVF5"/>
<reference evidence="2 3" key="1">
    <citation type="submission" date="2021-06" db="EMBL/GenBank/DDBJ databases">
        <title>Caerostris darwini draft genome.</title>
        <authorList>
            <person name="Kono N."/>
            <person name="Arakawa K."/>
        </authorList>
    </citation>
    <scope>NUCLEOTIDE SEQUENCE [LARGE SCALE GENOMIC DNA]</scope>
</reference>
<evidence type="ECO:0000256" key="1">
    <source>
        <dbReference type="SAM" id="Phobius"/>
    </source>
</evidence>
<name>A0AAV4NVF5_9ARAC</name>
<accession>A0AAV4NVF5</accession>
<dbReference type="EMBL" id="BPLQ01002015">
    <property type="protein sequence ID" value="GIX87596.1"/>
    <property type="molecule type" value="Genomic_DNA"/>
</dbReference>
<keyword evidence="1" id="KW-1133">Transmembrane helix</keyword>
<comment type="caution">
    <text evidence="2">The sequence shown here is derived from an EMBL/GenBank/DDBJ whole genome shotgun (WGS) entry which is preliminary data.</text>
</comment>
<organism evidence="2 3">
    <name type="scientific">Caerostris darwini</name>
    <dbReference type="NCBI Taxonomy" id="1538125"/>
    <lineage>
        <taxon>Eukaryota</taxon>
        <taxon>Metazoa</taxon>
        <taxon>Ecdysozoa</taxon>
        <taxon>Arthropoda</taxon>
        <taxon>Chelicerata</taxon>
        <taxon>Arachnida</taxon>
        <taxon>Araneae</taxon>
        <taxon>Araneomorphae</taxon>
        <taxon>Entelegynae</taxon>
        <taxon>Araneoidea</taxon>
        <taxon>Araneidae</taxon>
        <taxon>Caerostris</taxon>
    </lineage>
</organism>
<feature type="transmembrane region" description="Helical" evidence="1">
    <location>
        <begin position="84"/>
        <end position="103"/>
    </location>
</feature>
<keyword evidence="1" id="KW-0472">Membrane</keyword>
<proteinExistence type="predicted"/>
<dbReference type="Proteomes" id="UP001054837">
    <property type="component" value="Unassembled WGS sequence"/>
</dbReference>